<sequence length="621" mass="71523">MQFFQHDVKTMAVGYKNCRDVLLEQAADDAQNIRKLQYQHGKGPYNIFILDTSSSLGEQGFTQLKETFIAIVDEYSKHPDIEENVAVIVCGRQTRFVRYYSNQYKYIKRCLDEVELGGPCPLATAFLISQGGLGEITGYSRIMGDFHVRPRLVLISNGKQTDLTDIDSEILPEVETHENSKILLQVTRSLGRFHPIFCIPVGENPDLITLEFLSAQSRGGKIINSDQARQFARYSKNMRTVSMLSFTMKNDGNDRERIMTSLVCTFPESEFTEMDQDDIFEICSRKPLHCSMEGILEEIEDEEDLFNERDPNMPPLGSRVRRGRDWQWGNQDRFGPGTVVGHSKKGGWLKVKWDMDSSTIHQYRYGSNRTEKDKYDVKVCDEPRLLENQLIATGCLVTRGMNERPDWSWHDQDGGVGNVGSVISVRDSGGVLVRWQNTLTNRHLYRFGHQGRFEVQLCDPLSPKTIKFLKDQMRRAALHCPGENEFGATKDVDDEGFAEYGDVESVKKLTFANQETKPVLHIRKGKYFKNDNLPADIETDGQSFSRSMNQWFWKDDKGNWNPFPREMNNRVDKYYSRDPKSTVIVTIKEEHYRVVMAKLVQINLKTREMFEVKLVRNELDS</sequence>
<dbReference type="GO" id="GO:0046872">
    <property type="term" value="F:metal ion binding"/>
    <property type="evidence" value="ECO:0007669"/>
    <property type="project" value="InterPro"/>
</dbReference>
<evidence type="ECO:0000259" key="3">
    <source>
        <dbReference type="PROSITE" id="PS51416"/>
    </source>
</evidence>
<dbReference type="InterPro" id="IPR004170">
    <property type="entry name" value="WWE_dom"/>
</dbReference>
<dbReference type="SUPFAM" id="SSF117839">
    <property type="entry name" value="WWE domain"/>
    <property type="match status" value="1"/>
</dbReference>
<dbReference type="PROSITE" id="PS50234">
    <property type="entry name" value="VWFA"/>
    <property type="match status" value="1"/>
</dbReference>
<dbReference type="PROSITE" id="PS51416">
    <property type="entry name" value="MIB_HERC2"/>
    <property type="match status" value="2"/>
</dbReference>
<dbReference type="Gene3D" id="3.40.50.410">
    <property type="entry name" value="von Willebrand factor, type A domain"/>
    <property type="match status" value="1"/>
</dbReference>
<evidence type="ECO:0000313" key="4">
    <source>
        <dbReference type="EnsemblMetazoa" id="G12530.1:cds"/>
    </source>
</evidence>
<dbReference type="Pfam" id="PF02825">
    <property type="entry name" value="WWE"/>
    <property type="match status" value="1"/>
</dbReference>
<dbReference type="InterPro" id="IPR037197">
    <property type="entry name" value="WWE_dom_sf"/>
</dbReference>
<proteinExistence type="predicted"/>
<dbReference type="InterPro" id="IPR036465">
    <property type="entry name" value="vWFA_dom_sf"/>
</dbReference>
<dbReference type="AlphaFoldDB" id="A0A8W8I5Z0"/>
<dbReference type="Gene3D" id="2.30.30.40">
    <property type="entry name" value="SH3 Domains"/>
    <property type="match status" value="2"/>
</dbReference>
<evidence type="ECO:0008006" key="6">
    <source>
        <dbReference type="Google" id="ProtNLM"/>
    </source>
</evidence>
<dbReference type="Pfam" id="PF06701">
    <property type="entry name" value="MIB_HERC2"/>
    <property type="match status" value="1"/>
</dbReference>
<keyword evidence="5" id="KW-1185">Reference proteome</keyword>
<feature type="domain" description="MIB/HERC2" evidence="3">
    <location>
        <begin position="387"/>
        <end position="461"/>
    </location>
</feature>
<feature type="domain" description="WWE" evidence="2">
    <location>
        <begin position="537"/>
        <end position="617"/>
    </location>
</feature>
<protein>
    <recommendedName>
        <fullName evidence="6">E3 ubiquitin-protein ligase HERC2</fullName>
    </recommendedName>
</protein>
<dbReference type="Gene3D" id="3.30.720.50">
    <property type="match status" value="1"/>
</dbReference>
<dbReference type="InterPro" id="IPR010606">
    <property type="entry name" value="Mib_Herc2"/>
</dbReference>
<dbReference type="PROSITE" id="PS50918">
    <property type="entry name" value="WWE"/>
    <property type="match status" value="1"/>
</dbReference>
<evidence type="ECO:0000259" key="2">
    <source>
        <dbReference type="PROSITE" id="PS50918"/>
    </source>
</evidence>
<dbReference type="InterPro" id="IPR002035">
    <property type="entry name" value="VWF_A"/>
</dbReference>
<dbReference type="GO" id="GO:0004842">
    <property type="term" value="F:ubiquitin-protein transferase activity"/>
    <property type="evidence" value="ECO:0007669"/>
    <property type="project" value="InterPro"/>
</dbReference>
<name>A0A8W8I5Z0_MAGGI</name>
<feature type="domain" description="MIB/HERC2" evidence="3">
    <location>
        <begin position="307"/>
        <end position="383"/>
    </location>
</feature>
<accession>A0A8W8I5Z0</accession>
<evidence type="ECO:0000259" key="1">
    <source>
        <dbReference type="PROSITE" id="PS50234"/>
    </source>
</evidence>
<reference evidence="4" key="1">
    <citation type="submission" date="2022-08" db="UniProtKB">
        <authorList>
            <consortium name="EnsemblMetazoa"/>
        </authorList>
    </citation>
    <scope>IDENTIFICATION</scope>
    <source>
        <strain evidence="4">05x7-T-G4-1.051#20</strain>
    </source>
</reference>
<organism evidence="4 5">
    <name type="scientific">Magallana gigas</name>
    <name type="common">Pacific oyster</name>
    <name type="synonym">Crassostrea gigas</name>
    <dbReference type="NCBI Taxonomy" id="29159"/>
    <lineage>
        <taxon>Eukaryota</taxon>
        <taxon>Metazoa</taxon>
        <taxon>Spiralia</taxon>
        <taxon>Lophotrochozoa</taxon>
        <taxon>Mollusca</taxon>
        <taxon>Bivalvia</taxon>
        <taxon>Autobranchia</taxon>
        <taxon>Pteriomorphia</taxon>
        <taxon>Ostreida</taxon>
        <taxon>Ostreoidea</taxon>
        <taxon>Ostreidae</taxon>
        <taxon>Magallana</taxon>
    </lineage>
</organism>
<evidence type="ECO:0000313" key="5">
    <source>
        <dbReference type="Proteomes" id="UP000005408"/>
    </source>
</evidence>
<dbReference type="EnsemblMetazoa" id="G12530.1">
    <property type="protein sequence ID" value="G12530.1:cds"/>
    <property type="gene ID" value="G12530"/>
</dbReference>
<dbReference type="InterPro" id="IPR037252">
    <property type="entry name" value="Mib_Herc2_sf"/>
</dbReference>
<dbReference type="SUPFAM" id="SSF53300">
    <property type="entry name" value="vWA-like"/>
    <property type="match status" value="1"/>
</dbReference>
<dbReference type="SUPFAM" id="SSF159034">
    <property type="entry name" value="Mib/herc2 domain-like"/>
    <property type="match status" value="2"/>
</dbReference>
<dbReference type="Proteomes" id="UP000005408">
    <property type="component" value="Unassembled WGS sequence"/>
</dbReference>
<feature type="domain" description="VWFA" evidence="1">
    <location>
        <begin position="45"/>
        <end position="238"/>
    </location>
</feature>
<dbReference type="GO" id="GO:0016567">
    <property type="term" value="P:protein ubiquitination"/>
    <property type="evidence" value="ECO:0007669"/>
    <property type="project" value="InterPro"/>
</dbReference>